<keyword evidence="3" id="KW-1185">Reference proteome</keyword>
<comment type="caution">
    <text evidence="2">The sequence shown here is derived from an EMBL/GenBank/DDBJ whole genome shotgun (WGS) entry which is preliminary data.</text>
</comment>
<protein>
    <recommendedName>
        <fullName evidence="4">Myb-like domain-containing protein</fullName>
    </recommendedName>
</protein>
<organism evidence="2 3">
    <name type="scientific">Psilocybe cyanescens</name>
    <dbReference type="NCBI Taxonomy" id="93625"/>
    <lineage>
        <taxon>Eukaryota</taxon>
        <taxon>Fungi</taxon>
        <taxon>Dikarya</taxon>
        <taxon>Basidiomycota</taxon>
        <taxon>Agaricomycotina</taxon>
        <taxon>Agaricomycetes</taxon>
        <taxon>Agaricomycetidae</taxon>
        <taxon>Agaricales</taxon>
        <taxon>Agaricineae</taxon>
        <taxon>Strophariaceae</taxon>
        <taxon>Psilocybe</taxon>
    </lineage>
</organism>
<feature type="compositionally biased region" description="Acidic residues" evidence="1">
    <location>
        <begin position="58"/>
        <end position="75"/>
    </location>
</feature>
<feature type="region of interest" description="Disordered" evidence="1">
    <location>
        <begin position="439"/>
        <end position="523"/>
    </location>
</feature>
<dbReference type="STRING" id="93625.A0A409XJ98"/>
<feature type="compositionally biased region" description="Low complexity" evidence="1">
    <location>
        <begin position="571"/>
        <end position="584"/>
    </location>
</feature>
<dbReference type="OrthoDB" id="2348945at2759"/>
<accession>A0A409XJ98</accession>
<feature type="compositionally biased region" description="Polar residues" evidence="1">
    <location>
        <begin position="544"/>
        <end position="559"/>
    </location>
</feature>
<feature type="compositionally biased region" description="Polar residues" evidence="1">
    <location>
        <begin position="357"/>
        <end position="386"/>
    </location>
</feature>
<feature type="compositionally biased region" description="Polar residues" evidence="1">
    <location>
        <begin position="89"/>
        <end position="117"/>
    </location>
</feature>
<feature type="region of interest" description="Disordered" evidence="1">
    <location>
        <begin position="544"/>
        <end position="604"/>
    </location>
</feature>
<feature type="compositionally biased region" description="Basic and acidic residues" evidence="1">
    <location>
        <begin position="393"/>
        <end position="404"/>
    </location>
</feature>
<name>A0A409XJ98_PSICY</name>
<feature type="compositionally biased region" description="Polar residues" evidence="1">
    <location>
        <begin position="30"/>
        <end position="43"/>
    </location>
</feature>
<dbReference type="Proteomes" id="UP000283269">
    <property type="component" value="Unassembled WGS sequence"/>
</dbReference>
<dbReference type="AlphaFoldDB" id="A0A409XJ98"/>
<feature type="region of interest" description="Disordered" evidence="1">
    <location>
        <begin position="1"/>
        <end position="168"/>
    </location>
</feature>
<feature type="compositionally biased region" description="Polar residues" evidence="1">
    <location>
        <begin position="483"/>
        <end position="519"/>
    </location>
</feature>
<feature type="compositionally biased region" description="Low complexity" evidence="1">
    <location>
        <begin position="266"/>
        <end position="282"/>
    </location>
</feature>
<evidence type="ECO:0008006" key="4">
    <source>
        <dbReference type="Google" id="ProtNLM"/>
    </source>
</evidence>
<feature type="region of interest" description="Disordered" evidence="1">
    <location>
        <begin position="357"/>
        <end position="409"/>
    </location>
</feature>
<reference evidence="2 3" key="1">
    <citation type="journal article" date="2018" name="Evol. Lett.">
        <title>Horizontal gene cluster transfer increased hallucinogenic mushroom diversity.</title>
        <authorList>
            <person name="Reynolds H.T."/>
            <person name="Vijayakumar V."/>
            <person name="Gluck-Thaler E."/>
            <person name="Korotkin H.B."/>
            <person name="Matheny P.B."/>
            <person name="Slot J.C."/>
        </authorList>
    </citation>
    <scope>NUCLEOTIDE SEQUENCE [LARGE SCALE GENOMIC DNA]</scope>
    <source>
        <strain evidence="2 3">2631</strain>
    </source>
</reference>
<feature type="compositionally biased region" description="Low complexity" evidence="1">
    <location>
        <begin position="461"/>
        <end position="474"/>
    </location>
</feature>
<evidence type="ECO:0000313" key="2">
    <source>
        <dbReference type="EMBL" id="PPQ90796.1"/>
    </source>
</evidence>
<feature type="compositionally biased region" description="Basic residues" evidence="1">
    <location>
        <begin position="123"/>
        <end position="136"/>
    </location>
</feature>
<sequence>MDNPQHYQPLSHALHPPSTSSSRPLVPHYTPNNHLGSYVQPQKPTEPAPTSDVRTGAEQEEEDEEEEDDDDEGLVEEQLNQNEDIHGSDPSSPKLTTATAPQSAHNIPTNDETSSPAPEQKRRPGRPRGSKNRRPRVGSAKHDSQIYHHGQSPSQGPTAAASAVPQHPNISPSNQQYYEFQWRVLNLCAEFYGAAEELVKGTSPLVVAQCYHMGPSAKIDPLVMLGDAKRICDTLLANPSQLVTNPPPPMYPVINTIYQPPVVTPQVTPVPSTSTSTPAPSSSAPPPTTAPVITNPQSFVVPLGAQPGYPQYPVYAGGAYTTTPYYQYAAYTPGGYYPGPPVPQPMVAAPHSTAGTASVSATPAQPTAKITTTPATGGTVIGNQGAWSEEETERLKKLTDESRSKGPSGDIEWDWVIQEWGISRTRHQILIRATALGLKESSTRATKRRRGDDQGDAPVMSSLQPSSSSTSNASVPMVMAPISSPSHSASQTGSTPAASPALQHQQRPSSSKGPSSLATPSAAAAAAKMPWPMPTVAVNTAPSVIPTPSVNPHEQQQRASYYRPRPNQVDQTPKQPIIPQQQPTSHQYMYTSNGQGMRPKENGK</sequence>
<feature type="compositionally biased region" description="Polar residues" evidence="1">
    <location>
        <begin position="585"/>
        <end position="595"/>
    </location>
</feature>
<evidence type="ECO:0000256" key="1">
    <source>
        <dbReference type="SAM" id="MobiDB-lite"/>
    </source>
</evidence>
<dbReference type="EMBL" id="NHYD01001542">
    <property type="protein sequence ID" value="PPQ90796.1"/>
    <property type="molecule type" value="Genomic_DNA"/>
</dbReference>
<feature type="region of interest" description="Disordered" evidence="1">
    <location>
        <begin position="266"/>
        <end position="290"/>
    </location>
</feature>
<dbReference type="InParanoid" id="A0A409XJ98"/>
<proteinExistence type="predicted"/>
<evidence type="ECO:0000313" key="3">
    <source>
        <dbReference type="Proteomes" id="UP000283269"/>
    </source>
</evidence>
<gene>
    <name evidence="2" type="ORF">CVT25_012116</name>
</gene>